<dbReference type="STRING" id="759272.G0SFU1"/>
<dbReference type="InterPro" id="IPR050791">
    <property type="entry name" value="Aldo-Keto_reductase"/>
</dbReference>
<keyword evidence="1" id="KW-0560">Oxidoreductase</keyword>
<dbReference type="GeneID" id="18261251"/>
<accession>G0SFU1</accession>
<dbReference type="OMA" id="YIDLLYC"/>
<dbReference type="InterPro" id="IPR023210">
    <property type="entry name" value="NADP_OxRdtase_dom"/>
</dbReference>
<keyword evidence="4" id="KW-1185">Reference proteome</keyword>
<dbReference type="Pfam" id="PF00248">
    <property type="entry name" value="Aldo_ket_red"/>
    <property type="match status" value="1"/>
</dbReference>
<feature type="domain" description="NADP-dependent oxidoreductase" evidence="2">
    <location>
        <begin position="64"/>
        <end position="307"/>
    </location>
</feature>
<dbReference type="eggNOG" id="KOG1575">
    <property type="taxonomic scope" value="Eukaryota"/>
</dbReference>
<evidence type="ECO:0000313" key="4">
    <source>
        <dbReference type="Proteomes" id="UP000008066"/>
    </source>
</evidence>
<dbReference type="Proteomes" id="UP000008066">
    <property type="component" value="Unassembled WGS sequence"/>
</dbReference>
<dbReference type="GO" id="GO:0005737">
    <property type="term" value="C:cytoplasm"/>
    <property type="evidence" value="ECO:0007669"/>
    <property type="project" value="TreeGrafter"/>
</dbReference>
<proteinExistence type="predicted"/>
<dbReference type="PANTHER" id="PTHR43625">
    <property type="entry name" value="AFLATOXIN B1 ALDEHYDE REDUCTASE"/>
    <property type="match status" value="1"/>
</dbReference>
<dbReference type="GO" id="GO:0016491">
    <property type="term" value="F:oxidoreductase activity"/>
    <property type="evidence" value="ECO:0007669"/>
    <property type="project" value="UniProtKB-KW"/>
</dbReference>
<dbReference type="HOGENOM" id="CLU_023205_2_1_1"/>
<evidence type="ECO:0000256" key="1">
    <source>
        <dbReference type="ARBA" id="ARBA00023002"/>
    </source>
</evidence>
<name>G0SFU1_CHATD</name>
<dbReference type="InterPro" id="IPR036812">
    <property type="entry name" value="NAD(P)_OxRdtase_dom_sf"/>
</dbReference>
<protein>
    <submittedName>
        <fullName evidence="3">Aldo-keto reductase-like protein</fullName>
    </submittedName>
</protein>
<dbReference type="AlphaFoldDB" id="G0SFU1"/>
<dbReference type="RefSeq" id="XP_006697474.1">
    <property type="nucleotide sequence ID" value="XM_006697411.1"/>
</dbReference>
<dbReference type="OrthoDB" id="37537at2759"/>
<sequence>MAQPSIPTRQLGRDGPTIPILGLGLMGLSSFYGTPPPEEERLQFLDRAHELGCRHWDTAALSDGGREFRNDPEFIRQAVKDALSRLKTDYIDLLYCHRISGKTPIEDIVSTMKEFVVYHPPPKEHLPRTLALTPLKLSSSGQVRYLGLSECGADTLRRAVRIHPIHAYQAEYSPFTRDIEHPSLNLLSTCRELGIGIVAYCPLGRGMLTGKYTSLEQFEAGDFRKAVPRFMGENFERNMELVRALGKVAARKGCTTGQLVLGWLMRQEGVFPIPGTKRVQYLEENWGANAVYGGLTEEEVRELRELIEGMQVWGERYPVAMMGGLLKDTPPKE</sequence>
<evidence type="ECO:0000313" key="3">
    <source>
        <dbReference type="EMBL" id="EGS17856.1"/>
    </source>
</evidence>
<dbReference type="EMBL" id="GL988047">
    <property type="protein sequence ID" value="EGS17856.1"/>
    <property type="molecule type" value="Genomic_DNA"/>
</dbReference>
<gene>
    <name evidence="3" type="ORF">CTHT_0072130</name>
</gene>
<dbReference type="PANTHER" id="PTHR43625:SF40">
    <property type="entry name" value="ALDO-KETO REDUCTASE YAKC [NADP(+)]"/>
    <property type="match status" value="1"/>
</dbReference>
<dbReference type="Gene3D" id="3.20.20.100">
    <property type="entry name" value="NADP-dependent oxidoreductase domain"/>
    <property type="match status" value="1"/>
</dbReference>
<dbReference type="KEGG" id="cthr:CTHT_0072130"/>
<evidence type="ECO:0000259" key="2">
    <source>
        <dbReference type="Pfam" id="PF00248"/>
    </source>
</evidence>
<dbReference type="SUPFAM" id="SSF51430">
    <property type="entry name" value="NAD(P)-linked oxidoreductase"/>
    <property type="match status" value="1"/>
</dbReference>
<reference evidence="3 4" key="1">
    <citation type="journal article" date="2011" name="Cell">
        <title>Insight into structure and assembly of the nuclear pore complex by utilizing the genome of a eukaryotic thermophile.</title>
        <authorList>
            <person name="Amlacher S."/>
            <person name="Sarges P."/>
            <person name="Flemming D."/>
            <person name="van Noort V."/>
            <person name="Kunze R."/>
            <person name="Devos D.P."/>
            <person name="Arumugam M."/>
            <person name="Bork P."/>
            <person name="Hurt E."/>
        </authorList>
    </citation>
    <scope>NUCLEOTIDE SEQUENCE [LARGE SCALE GENOMIC DNA]</scope>
    <source>
        <strain evidence="4">DSM 1495 / CBS 144.50 / IMI 039719</strain>
    </source>
</reference>
<organism evidence="4">
    <name type="scientific">Chaetomium thermophilum (strain DSM 1495 / CBS 144.50 / IMI 039719)</name>
    <name type="common">Thermochaetoides thermophila</name>
    <dbReference type="NCBI Taxonomy" id="759272"/>
    <lineage>
        <taxon>Eukaryota</taxon>
        <taxon>Fungi</taxon>
        <taxon>Dikarya</taxon>
        <taxon>Ascomycota</taxon>
        <taxon>Pezizomycotina</taxon>
        <taxon>Sordariomycetes</taxon>
        <taxon>Sordariomycetidae</taxon>
        <taxon>Sordariales</taxon>
        <taxon>Chaetomiaceae</taxon>
        <taxon>Thermochaetoides</taxon>
    </lineage>
</organism>